<accession>A0A2U3PC04</accession>
<keyword evidence="3" id="KW-1185">Reference proteome</keyword>
<organism evidence="2 3">
    <name type="scientific">Mycobacterium numidiamassiliense</name>
    <dbReference type="NCBI Taxonomy" id="1841861"/>
    <lineage>
        <taxon>Bacteria</taxon>
        <taxon>Bacillati</taxon>
        <taxon>Actinomycetota</taxon>
        <taxon>Actinomycetes</taxon>
        <taxon>Mycobacteriales</taxon>
        <taxon>Mycobacteriaceae</taxon>
        <taxon>Mycobacterium</taxon>
    </lineage>
</organism>
<dbReference type="Proteomes" id="UP000240424">
    <property type="component" value="Unassembled WGS sequence"/>
</dbReference>
<evidence type="ECO:0000313" key="2">
    <source>
        <dbReference type="EMBL" id="SPM41297.1"/>
    </source>
</evidence>
<protein>
    <submittedName>
        <fullName evidence="2">Mycobacterium numidiamassiliense ORFan</fullName>
    </submittedName>
</protein>
<feature type="non-terminal residue" evidence="2">
    <location>
        <position position="1"/>
    </location>
</feature>
<dbReference type="AlphaFoldDB" id="A0A2U3PC04"/>
<evidence type="ECO:0000256" key="1">
    <source>
        <dbReference type="SAM" id="MobiDB-lite"/>
    </source>
</evidence>
<dbReference type="EMBL" id="FUEZ01000004">
    <property type="protein sequence ID" value="SPM41297.1"/>
    <property type="molecule type" value="Genomic_DNA"/>
</dbReference>
<feature type="region of interest" description="Disordered" evidence="1">
    <location>
        <begin position="1"/>
        <end position="38"/>
    </location>
</feature>
<feature type="compositionally biased region" description="Basic and acidic residues" evidence="1">
    <location>
        <begin position="25"/>
        <end position="34"/>
    </location>
</feature>
<name>A0A2U3PC04_9MYCO</name>
<reference evidence="2 3" key="1">
    <citation type="submission" date="2017-01" db="EMBL/GenBank/DDBJ databases">
        <authorList>
            <consortium name="Urmite Genomes"/>
        </authorList>
    </citation>
    <scope>NUCLEOTIDE SEQUENCE [LARGE SCALE GENOMIC DNA]</scope>
    <source>
        <strain evidence="2 3">AB215</strain>
    </source>
</reference>
<gene>
    <name evidence="2" type="ORF">MNAB215_3502</name>
</gene>
<proteinExistence type="predicted"/>
<evidence type="ECO:0000313" key="3">
    <source>
        <dbReference type="Proteomes" id="UP000240424"/>
    </source>
</evidence>
<sequence length="69" mass="7450">VPGQVPLAARPEPPERGQLPVPVPELERLPEPVPERGPLPEQVLVLERGPLPAPERLARVPVPEPPPAE</sequence>